<evidence type="ECO:0000313" key="3">
    <source>
        <dbReference type="EMBL" id="BBX85841.1"/>
    </source>
</evidence>
<dbReference type="RefSeq" id="WP_234884031.1">
    <property type="nucleotide sequence ID" value="NZ_AP022577.1"/>
</dbReference>
<protein>
    <recommendedName>
        <fullName evidence="5">DUF732 domain-containing protein</fullName>
    </recommendedName>
</protein>
<accession>A0ABM7IGI8</accession>
<sequence>MAHHTVKGILAAALLSGAVAAAVIPGAGTAHARGWPGCPGDPKGPCRWCPGDPPVRTGNMVNDPVIWDTSVCHTYFYVNMGDGNVAKEIWDGDNPPAPPPPPPPMPGSITTREQCEQILGMFCPHA</sequence>
<evidence type="ECO:0008006" key="5">
    <source>
        <dbReference type="Google" id="ProtNLM"/>
    </source>
</evidence>
<feature type="compositionally biased region" description="Pro residues" evidence="1">
    <location>
        <begin position="95"/>
        <end position="106"/>
    </location>
</feature>
<gene>
    <name evidence="3" type="ORF">MAUB_37140</name>
</gene>
<feature type="signal peptide" evidence="2">
    <location>
        <begin position="1"/>
        <end position="32"/>
    </location>
</feature>
<dbReference type="EMBL" id="AP022577">
    <property type="protein sequence ID" value="BBX85841.1"/>
    <property type="molecule type" value="Genomic_DNA"/>
</dbReference>
<keyword evidence="4" id="KW-1185">Reference proteome</keyword>
<feature type="chain" id="PRO_5046530464" description="DUF732 domain-containing protein" evidence="2">
    <location>
        <begin position="33"/>
        <end position="126"/>
    </location>
</feature>
<organism evidence="3 4">
    <name type="scientific">Mycolicibacterium aubagnense</name>
    <dbReference type="NCBI Taxonomy" id="319707"/>
    <lineage>
        <taxon>Bacteria</taxon>
        <taxon>Bacillati</taxon>
        <taxon>Actinomycetota</taxon>
        <taxon>Actinomycetes</taxon>
        <taxon>Mycobacteriales</taxon>
        <taxon>Mycobacteriaceae</taxon>
        <taxon>Mycolicibacterium</taxon>
    </lineage>
</organism>
<evidence type="ECO:0000256" key="2">
    <source>
        <dbReference type="SAM" id="SignalP"/>
    </source>
</evidence>
<evidence type="ECO:0000313" key="4">
    <source>
        <dbReference type="Proteomes" id="UP000465609"/>
    </source>
</evidence>
<proteinExistence type="predicted"/>
<evidence type="ECO:0000256" key="1">
    <source>
        <dbReference type="SAM" id="MobiDB-lite"/>
    </source>
</evidence>
<reference evidence="3 4" key="1">
    <citation type="journal article" date="2019" name="Emerg. Microbes Infect.">
        <title>Comprehensive subspecies identification of 175 nontuberculous mycobacteria species based on 7547 genomic profiles.</title>
        <authorList>
            <person name="Matsumoto Y."/>
            <person name="Kinjo T."/>
            <person name="Motooka D."/>
            <person name="Nabeya D."/>
            <person name="Jung N."/>
            <person name="Uechi K."/>
            <person name="Horii T."/>
            <person name="Iida T."/>
            <person name="Fujita J."/>
            <person name="Nakamura S."/>
        </authorList>
    </citation>
    <scope>NUCLEOTIDE SEQUENCE [LARGE SCALE GENOMIC DNA]</scope>
    <source>
        <strain evidence="3 4">JCM 15296</strain>
    </source>
</reference>
<dbReference type="Proteomes" id="UP000465609">
    <property type="component" value="Chromosome"/>
</dbReference>
<feature type="region of interest" description="Disordered" evidence="1">
    <location>
        <begin position="88"/>
        <end position="108"/>
    </location>
</feature>
<keyword evidence="2" id="KW-0732">Signal</keyword>
<name>A0ABM7IGI8_9MYCO</name>